<evidence type="ECO:0000313" key="3">
    <source>
        <dbReference type="Proteomes" id="UP000059680"/>
    </source>
</evidence>
<evidence type="ECO:0000256" key="1">
    <source>
        <dbReference type="SAM" id="MobiDB-lite"/>
    </source>
</evidence>
<dbReference type="AlphaFoldDB" id="A0A0P0V4A3"/>
<dbReference type="FunCoup" id="A0A0P0V4A3">
    <property type="interactions" value="10"/>
</dbReference>
<dbReference type="eggNOG" id="ENOG502T1W6">
    <property type="taxonomic scope" value="Eukaryota"/>
</dbReference>
<dbReference type="EMBL" id="AP014957">
    <property type="protein sequence ID" value="BAS72764.1"/>
    <property type="molecule type" value="Genomic_DNA"/>
</dbReference>
<sequence length="289" mass="30860">MFATPAVPNLTAISVPRMNYHLDAALKEELAAAEAVDGGDGDEGGEHVDEAGDDGGHERGRAAESDGLEEDRRVEHDDVDAGELLQRRDQHRHHQLRPVPALEERAPRVLDGLGRLAGGDEVVVLRADVVGATDAAEHGARLVLLAAGEERVGGVGEEEGAAGHDDGRDGGEAEADAPPPPSGDLVGEVVDEVGGEDADGDHELEADVQHAPHPRRRHLRQVQWHSLHIAMPTPMPRRMRPMMSMATSAAAPLRMAPTRKMTPPPSMVILRPNLRVMTEAKSEAMSAAR</sequence>
<proteinExistence type="predicted"/>
<reference evidence="3" key="1">
    <citation type="journal article" date="2005" name="Nature">
        <title>The map-based sequence of the rice genome.</title>
        <authorList>
            <consortium name="International rice genome sequencing project (IRGSP)"/>
            <person name="Matsumoto T."/>
            <person name="Wu J."/>
            <person name="Kanamori H."/>
            <person name="Katayose Y."/>
            <person name="Fujisawa M."/>
            <person name="Namiki N."/>
            <person name="Mizuno H."/>
            <person name="Yamamoto K."/>
            <person name="Antonio B.A."/>
            <person name="Baba T."/>
            <person name="Sakata K."/>
            <person name="Nagamura Y."/>
            <person name="Aoki H."/>
            <person name="Arikawa K."/>
            <person name="Arita K."/>
            <person name="Bito T."/>
            <person name="Chiden Y."/>
            <person name="Fujitsuka N."/>
            <person name="Fukunaka R."/>
            <person name="Hamada M."/>
            <person name="Harada C."/>
            <person name="Hayashi A."/>
            <person name="Hijishita S."/>
            <person name="Honda M."/>
            <person name="Hosokawa S."/>
            <person name="Ichikawa Y."/>
            <person name="Idonuma A."/>
            <person name="Iijima M."/>
            <person name="Ikeda M."/>
            <person name="Ikeno M."/>
            <person name="Ito K."/>
            <person name="Ito S."/>
            <person name="Ito T."/>
            <person name="Ito Y."/>
            <person name="Ito Y."/>
            <person name="Iwabuchi A."/>
            <person name="Kamiya K."/>
            <person name="Karasawa W."/>
            <person name="Kurita K."/>
            <person name="Katagiri S."/>
            <person name="Kikuta A."/>
            <person name="Kobayashi H."/>
            <person name="Kobayashi N."/>
            <person name="Machita K."/>
            <person name="Maehara T."/>
            <person name="Masukawa M."/>
            <person name="Mizubayashi T."/>
            <person name="Mukai Y."/>
            <person name="Nagasaki H."/>
            <person name="Nagata Y."/>
            <person name="Naito S."/>
            <person name="Nakashima M."/>
            <person name="Nakama Y."/>
            <person name="Nakamichi Y."/>
            <person name="Nakamura M."/>
            <person name="Meguro A."/>
            <person name="Negishi M."/>
            <person name="Ohta I."/>
            <person name="Ohta T."/>
            <person name="Okamoto M."/>
            <person name="Ono N."/>
            <person name="Saji S."/>
            <person name="Sakaguchi M."/>
            <person name="Sakai K."/>
            <person name="Shibata M."/>
            <person name="Shimokawa T."/>
            <person name="Song J."/>
            <person name="Takazaki Y."/>
            <person name="Terasawa K."/>
            <person name="Tsugane M."/>
            <person name="Tsuji K."/>
            <person name="Ueda S."/>
            <person name="Waki K."/>
            <person name="Yamagata H."/>
            <person name="Yamamoto M."/>
            <person name="Yamamoto S."/>
            <person name="Yamane H."/>
            <person name="Yoshiki S."/>
            <person name="Yoshihara R."/>
            <person name="Yukawa K."/>
            <person name="Zhong H."/>
            <person name="Yano M."/>
            <person name="Yuan Q."/>
            <person name="Ouyang S."/>
            <person name="Liu J."/>
            <person name="Jones K.M."/>
            <person name="Gansberger K."/>
            <person name="Moffat K."/>
            <person name="Hill J."/>
            <person name="Bera J."/>
            <person name="Fadrosh D."/>
            <person name="Jin S."/>
            <person name="Johri S."/>
            <person name="Kim M."/>
            <person name="Overton L."/>
            <person name="Reardon M."/>
            <person name="Tsitrin T."/>
            <person name="Vuong H."/>
            <person name="Weaver B."/>
            <person name="Ciecko A."/>
            <person name="Tallon L."/>
            <person name="Jackson J."/>
            <person name="Pai G."/>
            <person name="Aken S.V."/>
            <person name="Utterback T."/>
            <person name="Reidmuller S."/>
            <person name="Feldblyum T."/>
            <person name="Hsiao J."/>
            <person name="Zismann V."/>
            <person name="Iobst S."/>
            <person name="de Vazeille A.R."/>
            <person name="Buell C.R."/>
            <person name="Ying K."/>
            <person name="Li Y."/>
            <person name="Lu T."/>
            <person name="Huang Y."/>
            <person name="Zhao Q."/>
            <person name="Feng Q."/>
            <person name="Zhang L."/>
            <person name="Zhu J."/>
            <person name="Weng Q."/>
            <person name="Mu J."/>
            <person name="Lu Y."/>
            <person name="Fan D."/>
            <person name="Liu Y."/>
            <person name="Guan J."/>
            <person name="Zhang Y."/>
            <person name="Yu S."/>
            <person name="Liu X."/>
            <person name="Zhang Y."/>
            <person name="Hong G."/>
            <person name="Han B."/>
            <person name="Choisne N."/>
            <person name="Demange N."/>
            <person name="Orjeda G."/>
            <person name="Samain S."/>
            <person name="Cattolico L."/>
            <person name="Pelletier E."/>
            <person name="Couloux A."/>
            <person name="Segurens B."/>
            <person name="Wincker P."/>
            <person name="D'Hont A."/>
            <person name="Scarpelli C."/>
            <person name="Weissenbach J."/>
            <person name="Salanoubat M."/>
            <person name="Quetier F."/>
            <person name="Yu Y."/>
            <person name="Kim H.R."/>
            <person name="Rambo T."/>
            <person name="Currie J."/>
            <person name="Collura K."/>
            <person name="Luo M."/>
            <person name="Yang T."/>
            <person name="Ammiraju J.S.S."/>
            <person name="Engler F."/>
            <person name="Soderlund C."/>
            <person name="Wing R.A."/>
            <person name="Palmer L.E."/>
            <person name="de la Bastide M."/>
            <person name="Spiegel L."/>
            <person name="Nascimento L."/>
            <person name="Zutavern T."/>
            <person name="O'Shaughnessy A."/>
            <person name="Dike S."/>
            <person name="Dedhia N."/>
            <person name="Preston R."/>
            <person name="Balija V."/>
            <person name="McCombie W.R."/>
            <person name="Chow T."/>
            <person name="Chen H."/>
            <person name="Chung M."/>
            <person name="Chen C."/>
            <person name="Shaw J."/>
            <person name="Wu H."/>
            <person name="Hsiao K."/>
            <person name="Chao Y."/>
            <person name="Chu M."/>
            <person name="Cheng C."/>
            <person name="Hour A."/>
            <person name="Lee P."/>
            <person name="Lin S."/>
            <person name="Lin Y."/>
            <person name="Liou J."/>
            <person name="Liu S."/>
            <person name="Hsing Y."/>
            <person name="Raghuvanshi S."/>
            <person name="Mohanty A."/>
            <person name="Bharti A.K."/>
            <person name="Gaur A."/>
            <person name="Gupta V."/>
            <person name="Kumar D."/>
            <person name="Ravi V."/>
            <person name="Vij S."/>
            <person name="Kapur A."/>
            <person name="Khurana P."/>
            <person name="Khurana P."/>
            <person name="Khurana J.P."/>
            <person name="Tyagi A.K."/>
            <person name="Gaikwad K."/>
            <person name="Singh A."/>
            <person name="Dalal V."/>
            <person name="Srivastava S."/>
            <person name="Dixit A."/>
            <person name="Pal A.K."/>
            <person name="Ghazi I.A."/>
            <person name="Yadav M."/>
            <person name="Pandit A."/>
            <person name="Bhargava A."/>
            <person name="Sureshbabu K."/>
            <person name="Batra K."/>
            <person name="Sharma T.R."/>
            <person name="Mohapatra T."/>
            <person name="Singh N.K."/>
            <person name="Messing J."/>
            <person name="Nelson A.B."/>
            <person name="Fuks G."/>
            <person name="Kavchok S."/>
            <person name="Keizer G."/>
            <person name="Linton E."/>
            <person name="Llaca V."/>
            <person name="Song R."/>
            <person name="Tanyolac B."/>
            <person name="Young S."/>
            <person name="Ho-Il K."/>
            <person name="Hahn J.H."/>
            <person name="Sangsakoo G."/>
            <person name="Vanavichit A."/>
            <person name="de Mattos Luiz.A.T."/>
            <person name="Zimmer P.D."/>
            <person name="Malone G."/>
            <person name="Dellagostin O."/>
            <person name="de Oliveira A.C."/>
            <person name="Bevan M."/>
            <person name="Bancroft I."/>
            <person name="Minx P."/>
            <person name="Cordum H."/>
            <person name="Wilson R."/>
            <person name="Cheng Z."/>
            <person name="Jin W."/>
            <person name="Jiang J."/>
            <person name="Leong S.A."/>
            <person name="Iwama H."/>
            <person name="Gojobori T."/>
            <person name="Itoh T."/>
            <person name="Niimura Y."/>
            <person name="Fujii Y."/>
            <person name="Habara T."/>
            <person name="Sakai H."/>
            <person name="Sato Y."/>
            <person name="Wilson G."/>
            <person name="Kumar K."/>
            <person name="McCouch S."/>
            <person name="Juretic N."/>
            <person name="Hoen D."/>
            <person name="Wright S."/>
            <person name="Bruskiewich R."/>
            <person name="Bureau T."/>
            <person name="Miyao A."/>
            <person name="Hirochika H."/>
            <person name="Nishikawa T."/>
            <person name="Kadowaki K."/>
            <person name="Sugiura M."/>
            <person name="Burr B."/>
            <person name="Sasaki T."/>
        </authorList>
    </citation>
    <scope>NUCLEOTIDE SEQUENCE [LARGE SCALE GENOMIC DNA]</scope>
    <source>
        <strain evidence="3">cv. Nipponbare</strain>
    </source>
</reference>
<feature type="region of interest" description="Disordered" evidence="1">
    <location>
        <begin position="153"/>
        <end position="188"/>
    </location>
</feature>
<keyword evidence="3" id="KW-1185">Reference proteome</keyword>
<organism evidence="2 3">
    <name type="scientific">Oryza sativa subsp. japonica</name>
    <name type="common">Rice</name>
    <dbReference type="NCBI Taxonomy" id="39947"/>
    <lineage>
        <taxon>Eukaryota</taxon>
        <taxon>Viridiplantae</taxon>
        <taxon>Streptophyta</taxon>
        <taxon>Embryophyta</taxon>
        <taxon>Tracheophyta</taxon>
        <taxon>Spermatophyta</taxon>
        <taxon>Magnoliopsida</taxon>
        <taxon>Liliopsida</taxon>
        <taxon>Poales</taxon>
        <taxon>Poaceae</taxon>
        <taxon>BOP clade</taxon>
        <taxon>Oryzoideae</taxon>
        <taxon>Oryzeae</taxon>
        <taxon>Oryzinae</taxon>
        <taxon>Oryza</taxon>
        <taxon>Oryza sativa</taxon>
    </lineage>
</organism>
<reference evidence="2 3" key="2">
    <citation type="journal article" date="2013" name="Plant Cell Physiol.">
        <title>Rice Annotation Project Database (RAP-DB): an integrative and interactive database for rice genomics.</title>
        <authorList>
            <person name="Sakai H."/>
            <person name="Lee S.S."/>
            <person name="Tanaka T."/>
            <person name="Numa H."/>
            <person name="Kim J."/>
            <person name="Kawahara Y."/>
            <person name="Wakimoto H."/>
            <person name="Yang C.C."/>
            <person name="Iwamoto M."/>
            <person name="Abe T."/>
            <person name="Yamada Y."/>
            <person name="Muto A."/>
            <person name="Inokuchi H."/>
            <person name="Ikemura T."/>
            <person name="Matsumoto T."/>
            <person name="Sasaki T."/>
            <person name="Itoh T."/>
        </authorList>
    </citation>
    <scope>NUCLEOTIDE SEQUENCE [LARGE SCALE GENOMIC DNA]</scope>
    <source>
        <strain evidence="3">cv. Nipponbare</strain>
    </source>
</reference>
<feature type="compositionally biased region" description="Basic and acidic residues" evidence="1">
    <location>
        <begin position="44"/>
        <end position="76"/>
    </location>
</feature>
<feature type="compositionally biased region" description="Basic and acidic residues" evidence="1">
    <location>
        <begin position="161"/>
        <end position="171"/>
    </location>
</feature>
<dbReference type="PaxDb" id="39947-A0A0P0V4A3"/>
<feature type="region of interest" description="Disordered" evidence="1">
    <location>
        <begin position="33"/>
        <end position="76"/>
    </location>
</feature>
<dbReference type="InParanoid" id="A0A0P0V4A3"/>
<dbReference type="Gramene" id="Os01t0567533-00">
    <property type="protein sequence ID" value="Os01t0567533-00"/>
    <property type="gene ID" value="Os01g0567533"/>
</dbReference>
<gene>
    <name evidence="2" type="ordered locus">Os01g0567533</name>
    <name evidence="2" type="ORF">OSNPB_010567533</name>
</gene>
<protein>
    <submittedName>
        <fullName evidence="2">Os01g0567533 protein</fullName>
    </submittedName>
</protein>
<name>A0A0P0V4A3_ORYSJ</name>
<reference evidence="2 3" key="3">
    <citation type="journal article" date="2013" name="Rice">
        <title>Improvement of the Oryza sativa Nipponbare reference genome using next generation sequence and optical map data.</title>
        <authorList>
            <person name="Kawahara Y."/>
            <person name="de la Bastide M."/>
            <person name="Hamilton J.P."/>
            <person name="Kanamori H."/>
            <person name="McCombie W.R."/>
            <person name="Ouyang S."/>
            <person name="Schwartz D.C."/>
            <person name="Tanaka T."/>
            <person name="Wu J."/>
            <person name="Zhou S."/>
            <person name="Childs K.L."/>
            <person name="Davidson R.M."/>
            <person name="Lin H."/>
            <person name="Quesada-Ocampo L."/>
            <person name="Vaillancourt B."/>
            <person name="Sakai H."/>
            <person name="Lee S.S."/>
            <person name="Kim J."/>
            <person name="Numa H."/>
            <person name="Itoh T."/>
            <person name="Buell C.R."/>
            <person name="Matsumoto T."/>
        </authorList>
    </citation>
    <scope>NUCLEOTIDE SEQUENCE [LARGE SCALE GENOMIC DNA]</scope>
    <source>
        <strain evidence="3">cv. Nipponbare</strain>
    </source>
</reference>
<accession>A0A0P0V4A3</accession>
<dbReference type="Proteomes" id="UP000059680">
    <property type="component" value="Chromosome 1"/>
</dbReference>
<evidence type="ECO:0000313" key="2">
    <source>
        <dbReference type="EMBL" id="BAS72764.1"/>
    </source>
</evidence>